<reference evidence="4 5" key="2">
    <citation type="submission" date="2020-01" db="EMBL/GenBank/DDBJ databases">
        <title>Microvirga sp. nov., an arsenate reduction bacterium isolated from Tibet hotspring sediments.</title>
        <authorList>
            <person name="Xian W.-D."/>
            <person name="Li W.-J."/>
        </authorList>
    </citation>
    <scope>NUCLEOTIDE SEQUENCE [LARGE SCALE GENOMIC DNA]</scope>
    <source>
        <strain evidence="4 5">KCTC 23863</strain>
    </source>
</reference>
<keyword evidence="2" id="KW-0378">Hydrolase</keyword>
<dbReference type="GO" id="GO:0030429">
    <property type="term" value="F:kynureninase activity"/>
    <property type="evidence" value="ECO:0007669"/>
    <property type="project" value="InterPro"/>
</dbReference>
<organism evidence="4 5">
    <name type="scientific">Microvirga makkahensis</name>
    <dbReference type="NCBI Taxonomy" id="1128670"/>
    <lineage>
        <taxon>Bacteria</taxon>
        <taxon>Pseudomonadati</taxon>
        <taxon>Pseudomonadota</taxon>
        <taxon>Alphaproteobacteria</taxon>
        <taxon>Hyphomicrobiales</taxon>
        <taxon>Methylobacteriaceae</taxon>
        <taxon>Microvirga</taxon>
    </lineage>
</organism>
<dbReference type="Gene3D" id="3.40.640.10">
    <property type="entry name" value="Type I PLP-dependent aspartate aminotransferase-like (Major domain)"/>
    <property type="match status" value="1"/>
</dbReference>
<dbReference type="SUPFAM" id="SSF53383">
    <property type="entry name" value="PLP-dependent transferases"/>
    <property type="match status" value="1"/>
</dbReference>
<keyword evidence="5" id="KW-1185">Reference proteome</keyword>
<dbReference type="EMBL" id="WURB01000019">
    <property type="protein sequence ID" value="MXQ13633.1"/>
    <property type="molecule type" value="Genomic_DNA"/>
</dbReference>
<name>A0A7X3MV58_9HYPH</name>
<keyword evidence="3" id="KW-0663">Pyridoxal phosphate</keyword>
<dbReference type="InterPro" id="IPR015422">
    <property type="entry name" value="PyrdxlP-dep_Trfase_small"/>
</dbReference>
<dbReference type="GO" id="GO:0030170">
    <property type="term" value="F:pyridoxal phosphate binding"/>
    <property type="evidence" value="ECO:0007669"/>
    <property type="project" value="InterPro"/>
</dbReference>
<dbReference type="InterPro" id="IPR010111">
    <property type="entry name" value="Kynureninase"/>
</dbReference>
<dbReference type="InterPro" id="IPR015424">
    <property type="entry name" value="PyrdxlP-dep_Trfase"/>
</dbReference>
<dbReference type="OrthoDB" id="5501089at2"/>
<reference evidence="4 5" key="1">
    <citation type="submission" date="2019-12" db="EMBL/GenBank/DDBJ databases">
        <authorList>
            <person name="Yuan C.-G."/>
        </authorList>
    </citation>
    <scope>NUCLEOTIDE SEQUENCE [LARGE SCALE GENOMIC DNA]</scope>
    <source>
        <strain evidence="4 5">KCTC 23863</strain>
    </source>
</reference>
<dbReference type="GO" id="GO:0008483">
    <property type="term" value="F:transaminase activity"/>
    <property type="evidence" value="ECO:0007669"/>
    <property type="project" value="UniProtKB-KW"/>
</dbReference>
<dbReference type="GO" id="GO:0005737">
    <property type="term" value="C:cytoplasm"/>
    <property type="evidence" value="ECO:0007669"/>
    <property type="project" value="InterPro"/>
</dbReference>
<comment type="caution">
    <text evidence="4">The sequence shown here is derived from an EMBL/GenBank/DDBJ whole genome shotgun (WGS) entry which is preliminary data.</text>
</comment>
<keyword evidence="1" id="KW-0662">Pyridine nucleotide biosynthesis</keyword>
<proteinExistence type="predicted"/>
<dbReference type="Proteomes" id="UP000436483">
    <property type="component" value="Unassembled WGS sequence"/>
</dbReference>
<dbReference type="RefSeq" id="WP_160886807.1">
    <property type="nucleotide sequence ID" value="NZ_WURB01000019.1"/>
</dbReference>
<keyword evidence="4" id="KW-0808">Transferase</keyword>
<dbReference type="AlphaFoldDB" id="A0A7X3MV58"/>
<evidence type="ECO:0000313" key="4">
    <source>
        <dbReference type="EMBL" id="MXQ13633.1"/>
    </source>
</evidence>
<dbReference type="GO" id="GO:0009435">
    <property type="term" value="P:NAD+ biosynthetic process"/>
    <property type="evidence" value="ECO:0007669"/>
    <property type="project" value="InterPro"/>
</dbReference>
<dbReference type="Gene3D" id="3.90.1150.10">
    <property type="entry name" value="Aspartate Aminotransferase, domain 1"/>
    <property type="match status" value="1"/>
</dbReference>
<evidence type="ECO:0000256" key="1">
    <source>
        <dbReference type="ARBA" id="ARBA00022642"/>
    </source>
</evidence>
<evidence type="ECO:0000256" key="3">
    <source>
        <dbReference type="ARBA" id="ARBA00022898"/>
    </source>
</evidence>
<evidence type="ECO:0000256" key="2">
    <source>
        <dbReference type="ARBA" id="ARBA00022801"/>
    </source>
</evidence>
<protein>
    <submittedName>
        <fullName evidence="4">Aminotransferase class V-fold PLP-dependent enzyme</fullName>
    </submittedName>
</protein>
<gene>
    <name evidence="4" type="ORF">GR328_19670</name>
</gene>
<sequence length="388" mass="43259">MLDLRSHFSRFLNAAPERLHFAAHSHHPWPDVTREAHLKAWDDAALLVDDKWEHVLGPVFEEFRAHVAGHLALPDPGTIAVAPNTHEFLRRLLSCLPADKPLRLLTSDGEFHSFSRQIARLEEDGAAIVTRVPVEPFASFEDRFCAAAGDAFDLVFVSQVFFNSGFAADARRLVDAAGERAMAVIDGYHGFMARGTDLSTVAERAFYVAGGYKYAMAGEGACFMHCPPGWGLRPRDTGWYAAFGDLSSARQGQVGYSNDGWRFMGATFDPSGLYRFNAVMRWLASEGITPAIVHAHAVALQQHFLHHVAEIPLLAEARLVLPPDEMRRGNFLTFETPEAQSLYADLKRHHVITDVRGHRLRIGFGLYQTQEEVDELVRRLRTMDAAVA</sequence>
<evidence type="ECO:0000313" key="5">
    <source>
        <dbReference type="Proteomes" id="UP000436483"/>
    </source>
</evidence>
<accession>A0A7X3MV58</accession>
<dbReference type="GO" id="GO:0006569">
    <property type="term" value="P:L-tryptophan catabolic process"/>
    <property type="evidence" value="ECO:0007669"/>
    <property type="project" value="InterPro"/>
</dbReference>
<dbReference type="Pfam" id="PF22580">
    <property type="entry name" value="KYNU_C"/>
    <property type="match status" value="1"/>
</dbReference>
<keyword evidence="4" id="KW-0032">Aminotransferase</keyword>
<dbReference type="InterPro" id="IPR015421">
    <property type="entry name" value="PyrdxlP-dep_Trfase_major"/>
</dbReference>